<dbReference type="OrthoDB" id="3089at2759"/>
<accession>A0A0C9MPX2</accession>
<dbReference type="AlphaFoldDB" id="A0A0C9MPX2"/>
<dbReference type="Pfam" id="PF04800">
    <property type="entry name" value="NDUS4"/>
    <property type="match status" value="1"/>
</dbReference>
<organism evidence="10">
    <name type="scientific">Mucor ambiguus</name>
    <dbReference type="NCBI Taxonomy" id="91626"/>
    <lineage>
        <taxon>Eukaryota</taxon>
        <taxon>Fungi</taxon>
        <taxon>Fungi incertae sedis</taxon>
        <taxon>Mucoromycota</taxon>
        <taxon>Mucoromycotina</taxon>
        <taxon>Mucoromycetes</taxon>
        <taxon>Mucorales</taxon>
        <taxon>Mucorineae</taxon>
        <taxon>Mucoraceae</taxon>
        <taxon>Mucor</taxon>
    </lineage>
</organism>
<comment type="function">
    <text evidence="9">Accessory subunit of the mitochondrial membrane respiratory chain NADH dehydrogenase (Complex I), that is believed not to be involved in catalysis. Complex I functions in the transfer of electrons from NADH to the respiratory chain. The immediate electron acceptor for the enzyme is believed to be ubiquinone.</text>
</comment>
<keyword evidence="11" id="KW-1185">Reference proteome</keyword>
<keyword evidence="6 9" id="KW-0249">Electron transport</keyword>
<keyword evidence="7 9" id="KW-0496">Mitochondrion</keyword>
<dbReference type="InterPro" id="IPR006885">
    <property type="entry name" value="NADH_UbQ_FeS_4_mit-like"/>
</dbReference>
<evidence type="ECO:0000256" key="6">
    <source>
        <dbReference type="ARBA" id="ARBA00022982"/>
    </source>
</evidence>
<dbReference type="STRING" id="91626.A0A0C9MPX2"/>
<dbReference type="EMBL" id="DF836343">
    <property type="protein sequence ID" value="GAN04073.1"/>
    <property type="molecule type" value="Genomic_DNA"/>
</dbReference>
<evidence type="ECO:0000256" key="9">
    <source>
        <dbReference type="RuleBase" id="RU367010"/>
    </source>
</evidence>
<comment type="subcellular location">
    <subcellularLocation>
        <location evidence="9">Mitochondrion inner membrane</location>
        <topology evidence="9">Peripheral membrane protein</topology>
        <orientation evidence="9">Matrix side</orientation>
    </subcellularLocation>
</comment>
<dbReference type="InterPro" id="IPR038532">
    <property type="entry name" value="NDUFS4-like_sf"/>
</dbReference>
<dbReference type="Gene3D" id="3.30.160.190">
    <property type="entry name" value="atu1810 like domain"/>
    <property type="match status" value="1"/>
</dbReference>
<keyword evidence="2 9" id="KW-0813">Transport</keyword>
<evidence type="ECO:0000256" key="7">
    <source>
        <dbReference type="ARBA" id="ARBA00023128"/>
    </source>
</evidence>
<reference evidence="10" key="1">
    <citation type="submission" date="2014-09" db="EMBL/GenBank/DDBJ databases">
        <title>Draft genome sequence of an oleaginous Mucoromycotina fungus Mucor ambiguus NBRC6742.</title>
        <authorList>
            <person name="Takeda I."/>
            <person name="Yamane N."/>
            <person name="Morita T."/>
            <person name="Tamano K."/>
            <person name="Machida M."/>
            <person name="Baker S."/>
            <person name="Koike H."/>
        </authorList>
    </citation>
    <scope>NUCLEOTIDE SEQUENCE</scope>
    <source>
        <strain evidence="10">NBRC 6742</strain>
    </source>
</reference>
<dbReference type="Proteomes" id="UP000053815">
    <property type="component" value="Unassembled WGS sequence"/>
</dbReference>
<keyword evidence="8 9" id="KW-0472">Membrane</keyword>
<evidence type="ECO:0000256" key="4">
    <source>
        <dbReference type="ARBA" id="ARBA00022792"/>
    </source>
</evidence>
<dbReference type="GO" id="GO:0005743">
    <property type="term" value="C:mitochondrial inner membrane"/>
    <property type="evidence" value="ECO:0007669"/>
    <property type="project" value="UniProtKB-SubCell"/>
</dbReference>
<comment type="similarity">
    <text evidence="1 9">Belongs to the complex I NDUFS4 subunit family.</text>
</comment>
<evidence type="ECO:0000256" key="3">
    <source>
        <dbReference type="ARBA" id="ARBA00022660"/>
    </source>
</evidence>
<evidence type="ECO:0000256" key="2">
    <source>
        <dbReference type="ARBA" id="ARBA00022448"/>
    </source>
</evidence>
<name>A0A0C9MPX2_9FUNG</name>
<proteinExistence type="inferred from homology"/>
<evidence type="ECO:0000313" key="11">
    <source>
        <dbReference type="Proteomes" id="UP000053815"/>
    </source>
</evidence>
<keyword evidence="5 9" id="KW-0809">Transit peptide</keyword>
<sequence>MSSPLVARTASICRSAFTKPTVFSAVRFSSSETKDVQHLEKQPVLSVENLSGAPEALLDRQVRIFRPTRTPTQQGKNGTRLWRIDFDILEDGNRWENPLMGWASSSDFQQALTMKFITKEDAINFAEKQGWQYYVQEPKETTFVKKAYGDNYKYSPGKLRMIKTK</sequence>
<protein>
    <recommendedName>
        <fullName evidence="9">NADH dehydrogenase [ubiquinone] iron-sulfur protein 4, mitochondrial</fullName>
    </recommendedName>
</protein>
<evidence type="ECO:0000256" key="8">
    <source>
        <dbReference type="ARBA" id="ARBA00023136"/>
    </source>
</evidence>
<evidence type="ECO:0000256" key="5">
    <source>
        <dbReference type="ARBA" id="ARBA00022946"/>
    </source>
</evidence>
<keyword evidence="3 9" id="KW-0679">Respiratory chain</keyword>
<dbReference type="PANTHER" id="PTHR12219:SF8">
    <property type="entry name" value="NADH DEHYDROGENASE [UBIQUINONE] IRON-SULFUR PROTEIN 4, MITOCHONDRIAL"/>
    <property type="match status" value="1"/>
</dbReference>
<keyword evidence="10" id="KW-0830">Ubiquinone</keyword>
<dbReference type="GO" id="GO:0022900">
    <property type="term" value="P:electron transport chain"/>
    <property type="evidence" value="ECO:0007669"/>
    <property type="project" value="InterPro"/>
</dbReference>
<evidence type="ECO:0000313" key="10">
    <source>
        <dbReference type="EMBL" id="GAN04073.1"/>
    </source>
</evidence>
<keyword evidence="4 9" id="KW-0999">Mitochondrion inner membrane</keyword>
<gene>
    <name evidence="10" type="ORF">MAM1_0054c03532</name>
</gene>
<dbReference type="PANTHER" id="PTHR12219">
    <property type="entry name" value="NADH-UBIQUINONE OXIDOREDUCTASE"/>
    <property type="match status" value="1"/>
</dbReference>
<evidence type="ECO:0000256" key="1">
    <source>
        <dbReference type="ARBA" id="ARBA00005882"/>
    </source>
</evidence>
<dbReference type="FunFam" id="3.30.160.190:FF:000001">
    <property type="entry name" value="NADH-ubiquinone oxidoreductase 21 kDa subunit mitochondrial"/>
    <property type="match status" value="1"/>
</dbReference>